<evidence type="ECO:0000313" key="1">
    <source>
        <dbReference type="EMBL" id="CAK9010018.1"/>
    </source>
</evidence>
<reference evidence="1 3" key="1">
    <citation type="submission" date="2024-02" db="EMBL/GenBank/DDBJ databases">
        <authorList>
            <person name="Chen Y."/>
            <person name="Shah S."/>
            <person name="Dougan E. K."/>
            <person name="Thang M."/>
            <person name="Chan C."/>
        </authorList>
    </citation>
    <scope>NUCLEOTIDE SEQUENCE [LARGE SCALE GENOMIC DNA]</scope>
</reference>
<name>A0ABP0J6K3_9DINO</name>
<proteinExistence type="predicted"/>
<gene>
    <name evidence="2" type="ORF">CCMP2556_LOCUS10126</name>
    <name evidence="1" type="ORF">CCMP2556_LOCUS9913</name>
</gene>
<dbReference type="EMBL" id="CAXAMN010004669">
    <property type="protein sequence ID" value="CAK9010578.1"/>
    <property type="molecule type" value="Genomic_DNA"/>
</dbReference>
<dbReference type="InterPro" id="IPR036291">
    <property type="entry name" value="NAD(P)-bd_dom_sf"/>
</dbReference>
<comment type="caution">
    <text evidence="1">The sequence shown here is derived from an EMBL/GenBank/DDBJ whole genome shotgun (WGS) entry which is preliminary data.</text>
</comment>
<protein>
    <submittedName>
        <fullName evidence="1">Uncharacterized protein</fullName>
    </submittedName>
</protein>
<dbReference type="Proteomes" id="UP001642484">
    <property type="component" value="Unassembled WGS sequence"/>
</dbReference>
<dbReference type="Pfam" id="PF00106">
    <property type="entry name" value="adh_short"/>
    <property type="match status" value="1"/>
</dbReference>
<dbReference type="PRINTS" id="PR00081">
    <property type="entry name" value="GDHRDH"/>
</dbReference>
<accession>A0ABP0J6K3</accession>
<sequence length="205" mass="22971">MDKLAKDVGGPIDLLIQNAGYFMEGQETLENLNDKEELKQIDICALGPLRVTSALYKNGLLKNGKVLIITSQAGSVEWRFTQNQNEGGDYGHHMSRAACNIAAALMSEELKQAKIPVTLVHPGFNRTEMTSKYAEIWEKEGAVDPSVGAKRVLHEVPTIFMWNAVHHCPKCPAFGHRWPLYVYVRYIAVPLNSFRDLCISDRELS</sequence>
<dbReference type="Gene3D" id="3.40.50.720">
    <property type="entry name" value="NAD(P)-binding Rossmann-like Domain"/>
    <property type="match status" value="1"/>
</dbReference>
<dbReference type="EMBL" id="CAXAMN010004558">
    <property type="protein sequence ID" value="CAK9010018.1"/>
    <property type="molecule type" value="Genomic_DNA"/>
</dbReference>
<dbReference type="SUPFAM" id="SSF51735">
    <property type="entry name" value="NAD(P)-binding Rossmann-fold domains"/>
    <property type="match status" value="1"/>
</dbReference>
<organism evidence="1 3">
    <name type="scientific">Durusdinium trenchii</name>
    <dbReference type="NCBI Taxonomy" id="1381693"/>
    <lineage>
        <taxon>Eukaryota</taxon>
        <taxon>Sar</taxon>
        <taxon>Alveolata</taxon>
        <taxon>Dinophyceae</taxon>
        <taxon>Suessiales</taxon>
        <taxon>Symbiodiniaceae</taxon>
        <taxon>Durusdinium</taxon>
    </lineage>
</organism>
<dbReference type="PANTHER" id="PTHR45458">
    <property type="entry name" value="SHORT-CHAIN DEHYDROGENASE/REDUCTASE SDR"/>
    <property type="match status" value="1"/>
</dbReference>
<dbReference type="InterPro" id="IPR002347">
    <property type="entry name" value="SDR_fam"/>
</dbReference>
<evidence type="ECO:0000313" key="2">
    <source>
        <dbReference type="EMBL" id="CAK9010578.1"/>
    </source>
</evidence>
<dbReference type="PANTHER" id="PTHR45458:SF2">
    <property type="entry name" value="OXIDOREDUCTASE, SHORT CHAIN DEHYDROGENASE_REDUCTASE FAMILY SUPERFAMILY (AFU_ORTHOLOGUE AFUA_3G13450)"/>
    <property type="match status" value="1"/>
</dbReference>
<keyword evidence="3" id="KW-1185">Reference proteome</keyword>
<evidence type="ECO:0000313" key="3">
    <source>
        <dbReference type="Proteomes" id="UP001642484"/>
    </source>
</evidence>
<dbReference type="InterPro" id="IPR052184">
    <property type="entry name" value="SDR_enzymes"/>
</dbReference>